<keyword evidence="1" id="KW-0732">Signal</keyword>
<feature type="domain" description="Lipocalin-like" evidence="2">
    <location>
        <begin position="41"/>
        <end position="133"/>
    </location>
</feature>
<dbReference type="EMBL" id="CP055156">
    <property type="protein sequence ID" value="QNF31924.1"/>
    <property type="molecule type" value="Genomic_DNA"/>
</dbReference>
<feature type="chain" id="PRO_5028857315" evidence="1">
    <location>
        <begin position="20"/>
        <end position="153"/>
    </location>
</feature>
<proteinExistence type="predicted"/>
<protein>
    <submittedName>
        <fullName evidence="3">Lipocalin family protein</fullName>
    </submittedName>
</protein>
<evidence type="ECO:0000313" key="3">
    <source>
        <dbReference type="EMBL" id="QNF31924.1"/>
    </source>
</evidence>
<sequence>MMILEKLLLFLFFVPIAFAGCDKEEHHAVAQTSDELLVDKNWVLTAYTSQVNNQPVKDEFAFYDDCNADDIYRFFKNNTFEVSEGATKCDSADPQVYSQGTWSINPDNFLTMQSGNTPESAKIVEITKSKLVLSATESLENQVNVQVLTFTAM</sequence>
<dbReference type="Pfam" id="PF13648">
    <property type="entry name" value="Lipocalin_4"/>
    <property type="match status" value="1"/>
</dbReference>
<dbReference type="RefSeq" id="WP_185272707.1">
    <property type="nucleotide sequence ID" value="NZ_CP055156.1"/>
</dbReference>
<reference evidence="3 4" key="1">
    <citation type="journal article" date="2018" name="Int. J. Syst. Evol. Microbiol.">
        <title>Adhaeribacter swui sp. nov., isolated from wet mud.</title>
        <authorList>
            <person name="Kim D.U."/>
            <person name="Kim K.W."/>
            <person name="Kang M.S."/>
            <person name="Kim J.Y."/>
            <person name="Jang J.H."/>
            <person name="Kim M.K."/>
        </authorList>
    </citation>
    <scope>NUCLEOTIDE SEQUENCE [LARGE SCALE GENOMIC DNA]</scope>
    <source>
        <strain evidence="3 4">KCTC 52873</strain>
    </source>
</reference>
<evidence type="ECO:0000313" key="4">
    <source>
        <dbReference type="Proteomes" id="UP000515237"/>
    </source>
</evidence>
<organism evidence="3 4">
    <name type="scientific">Adhaeribacter swui</name>
    <dbReference type="NCBI Taxonomy" id="2086471"/>
    <lineage>
        <taxon>Bacteria</taxon>
        <taxon>Pseudomonadati</taxon>
        <taxon>Bacteroidota</taxon>
        <taxon>Cytophagia</taxon>
        <taxon>Cytophagales</taxon>
        <taxon>Hymenobacteraceae</taxon>
        <taxon>Adhaeribacter</taxon>
    </lineage>
</organism>
<dbReference type="AlphaFoldDB" id="A0A7G7G440"/>
<dbReference type="PROSITE" id="PS51257">
    <property type="entry name" value="PROKAR_LIPOPROTEIN"/>
    <property type="match status" value="1"/>
</dbReference>
<dbReference type="KEGG" id="aswu:HUW51_03990"/>
<dbReference type="InterPro" id="IPR024311">
    <property type="entry name" value="Lipocalin-like"/>
</dbReference>
<dbReference type="Proteomes" id="UP000515237">
    <property type="component" value="Chromosome"/>
</dbReference>
<gene>
    <name evidence="3" type="ORF">HUW51_03990</name>
</gene>
<feature type="signal peptide" evidence="1">
    <location>
        <begin position="1"/>
        <end position="19"/>
    </location>
</feature>
<evidence type="ECO:0000259" key="2">
    <source>
        <dbReference type="Pfam" id="PF13648"/>
    </source>
</evidence>
<accession>A0A7G7G440</accession>
<evidence type="ECO:0000256" key="1">
    <source>
        <dbReference type="SAM" id="SignalP"/>
    </source>
</evidence>
<keyword evidence="4" id="KW-1185">Reference proteome</keyword>
<name>A0A7G7G440_9BACT</name>